<feature type="compositionally biased region" description="Low complexity" evidence="1">
    <location>
        <begin position="143"/>
        <end position="160"/>
    </location>
</feature>
<protein>
    <submittedName>
        <fullName evidence="2">Uncharacterized protein</fullName>
    </submittedName>
</protein>
<proteinExistence type="predicted"/>
<reference evidence="2 3" key="1">
    <citation type="submission" date="2020-08" db="EMBL/GenBank/DDBJ databases">
        <title>Sequencing the genomes of 1000 actinobacteria strains.</title>
        <authorList>
            <person name="Klenk H.-P."/>
        </authorList>
    </citation>
    <scope>NUCLEOTIDE SEQUENCE [LARGE SCALE GENOMIC DNA]</scope>
    <source>
        <strain evidence="2 3">DSM 45823</strain>
    </source>
</reference>
<dbReference type="InterPro" id="IPR012349">
    <property type="entry name" value="Split_barrel_FMN-bd"/>
</dbReference>
<dbReference type="AlphaFoldDB" id="A0A7W3MXW7"/>
<keyword evidence="3" id="KW-1185">Reference proteome</keyword>
<gene>
    <name evidence="2" type="ORF">HNR21_002756</name>
</gene>
<evidence type="ECO:0000313" key="2">
    <source>
        <dbReference type="EMBL" id="MBA9003874.1"/>
    </source>
</evidence>
<name>A0A7W3MXW7_9ACTN</name>
<organism evidence="2 3">
    <name type="scientific">Thermomonospora cellulosilytica</name>
    <dbReference type="NCBI Taxonomy" id="1411118"/>
    <lineage>
        <taxon>Bacteria</taxon>
        <taxon>Bacillati</taxon>
        <taxon>Actinomycetota</taxon>
        <taxon>Actinomycetes</taxon>
        <taxon>Streptosporangiales</taxon>
        <taxon>Thermomonosporaceae</taxon>
        <taxon>Thermomonospora</taxon>
    </lineage>
</organism>
<accession>A0A7W3MXW7</accession>
<dbReference type="RefSeq" id="WP_182705516.1">
    <property type="nucleotide sequence ID" value="NZ_JACJII010000001.1"/>
</dbReference>
<dbReference type="EMBL" id="JACJII010000001">
    <property type="protein sequence ID" value="MBA9003874.1"/>
    <property type="molecule type" value="Genomic_DNA"/>
</dbReference>
<evidence type="ECO:0000313" key="3">
    <source>
        <dbReference type="Proteomes" id="UP000539313"/>
    </source>
</evidence>
<dbReference type="SUPFAM" id="SSF50475">
    <property type="entry name" value="FMN-binding split barrel"/>
    <property type="match status" value="1"/>
</dbReference>
<dbReference type="Gene3D" id="2.30.110.10">
    <property type="entry name" value="Electron Transport, Fmn-binding Protein, Chain A"/>
    <property type="match status" value="1"/>
</dbReference>
<feature type="region of interest" description="Disordered" evidence="1">
    <location>
        <begin position="129"/>
        <end position="171"/>
    </location>
</feature>
<evidence type="ECO:0000256" key="1">
    <source>
        <dbReference type="SAM" id="MobiDB-lite"/>
    </source>
</evidence>
<sequence>MGDVTAALIEEAMKKSALVWLALPDLPQPRAAWHVWHDGAAYVLTGGEGEQPLPGLPEADRVLVTVRSKDKGGRLVSWVAACELVEPGTELWDAVTPLLAKERLNAPTHEGQTERWAEESYVVRLTPTGEVPEAPGEHDDGYAAVRPVPTPAATAGPRPRMFGARRRHADR</sequence>
<comment type="caution">
    <text evidence="2">The sequence shown here is derived from an EMBL/GenBank/DDBJ whole genome shotgun (WGS) entry which is preliminary data.</text>
</comment>
<dbReference type="Proteomes" id="UP000539313">
    <property type="component" value="Unassembled WGS sequence"/>
</dbReference>